<evidence type="ECO:0000313" key="10">
    <source>
        <dbReference type="Proteomes" id="UP000825729"/>
    </source>
</evidence>
<evidence type="ECO:0000256" key="5">
    <source>
        <dbReference type="ARBA" id="ARBA00022692"/>
    </source>
</evidence>
<comment type="similarity">
    <text evidence="3">Belongs to the oleosin family.</text>
</comment>
<keyword evidence="7 8" id="KW-0472">Membrane</keyword>
<proteinExistence type="inferred from homology"/>
<keyword evidence="4" id="KW-0551">Lipid droplet</keyword>
<evidence type="ECO:0000256" key="2">
    <source>
        <dbReference type="ARBA" id="ARBA00004502"/>
    </source>
</evidence>
<comment type="caution">
    <text evidence="9">The sequence shown here is derived from an EMBL/GenBank/DDBJ whole genome shotgun (WGS) entry which is preliminary data.</text>
</comment>
<feature type="transmembrane region" description="Helical" evidence="8">
    <location>
        <begin position="156"/>
        <end position="178"/>
    </location>
</feature>
<gene>
    <name evidence="9" type="ORF">H6P81_008762</name>
</gene>
<keyword evidence="5 8" id="KW-0812">Transmembrane</keyword>
<evidence type="ECO:0000256" key="4">
    <source>
        <dbReference type="ARBA" id="ARBA00022677"/>
    </source>
</evidence>
<dbReference type="PANTHER" id="PTHR33203:SF37">
    <property type="entry name" value="GLYCINE-RICH PROTEIN _ OLEOSIN"/>
    <property type="match status" value="1"/>
</dbReference>
<dbReference type="GO" id="GO:0019915">
    <property type="term" value="P:lipid storage"/>
    <property type="evidence" value="ECO:0007669"/>
    <property type="project" value="TreeGrafter"/>
</dbReference>
<dbReference type="AlphaFoldDB" id="A0AAV7EMH4"/>
<dbReference type="GO" id="GO:0009791">
    <property type="term" value="P:post-embryonic development"/>
    <property type="evidence" value="ECO:0007669"/>
    <property type="project" value="UniProtKB-ARBA"/>
</dbReference>
<dbReference type="GO" id="GO:0016020">
    <property type="term" value="C:membrane"/>
    <property type="evidence" value="ECO:0007669"/>
    <property type="project" value="UniProtKB-SubCell"/>
</dbReference>
<name>A0AAV7EMH4_ARIFI</name>
<dbReference type="PANTHER" id="PTHR33203">
    <property type="entry name" value="OLEOSIN"/>
    <property type="match status" value="1"/>
</dbReference>
<feature type="transmembrane region" description="Helical" evidence="8">
    <location>
        <begin position="20"/>
        <end position="42"/>
    </location>
</feature>
<dbReference type="EMBL" id="JAINDJ010000004">
    <property type="protein sequence ID" value="KAG9448797.1"/>
    <property type="molecule type" value="Genomic_DNA"/>
</dbReference>
<organism evidence="9 10">
    <name type="scientific">Aristolochia fimbriata</name>
    <name type="common">White veined hardy Dutchman's pipe vine</name>
    <dbReference type="NCBI Taxonomy" id="158543"/>
    <lineage>
        <taxon>Eukaryota</taxon>
        <taxon>Viridiplantae</taxon>
        <taxon>Streptophyta</taxon>
        <taxon>Embryophyta</taxon>
        <taxon>Tracheophyta</taxon>
        <taxon>Spermatophyta</taxon>
        <taxon>Magnoliopsida</taxon>
        <taxon>Magnoliidae</taxon>
        <taxon>Piperales</taxon>
        <taxon>Aristolochiaceae</taxon>
        <taxon>Aristolochia</taxon>
    </lineage>
</organism>
<evidence type="ECO:0000256" key="6">
    <source>
        <dbReference type="ARBA" id="ARBA00022989"/>
    </source>
</evidence>
<dbReference type="InterPro" id="IPR000136">
    <property type="entry name" value="Oleosin"/>
</dbReference>
<keyword evidence="6 8" id="KW-1133">Transmembrane helix</keyword>
<sequence>MAQMYFPPEDPRRVSPSTVAYSLVAGFAIGGPLFALMGVALLGSIGILIVASPLLVIFAPFILLAGFVLSAAVAGFSAGISMAAAGVWALAKVYGHVRRRRTDPMLGPSTSLPLGEEIVTQGGHRVKRWIGDENEGGAPEPRRIHVCSFFRGIESLWFWCGGAAIFIRSLTVAVPIGFTAVCSSLTSTLSKSEFDYPFFSSDRKFGSRIFARVDFISNGHRVEFFMQLTAGSFVLPLRVSRNYISCNCSPSSLNAHKKTRILANFLCLLCVQNFFFMERESKKRSRPEDVKKEFRDTGKRQEIIGFDDGDAFKICEPFRPLGVFEFPWQKENLVPEFDEWEPHDIFHCTLVEGLSSAFEHPGDTLFQSPLPIILPEEKLEDESSPSEEEVDGVDCIWSSVLRQPLSIGSKGSHNI</sequence>
<evidence type="ECO:0000256" key="3">
    <source>
        <dbReference type="ARBA" id="ARBA00010858"/>
    </source>
</evidence>
<accession>A0AAV7EMH4</accession>
<evidence type="ECO:0000256" key="1">
    <source>
        <dbReference type="ARBA" id="ARBA00004141"/>
    </source>
</evidence>
<evidence type="ECO:0000313" key="9">
    <source>
        <dbReference type="EMBL" id="KAG9448797.1"/>
    </source>
</evidence>
<feature type="transmembrane region" description="Helical" evidence="8">
    <location>
        <begin position="47"/>
        <end position="67"/>
    </location>
</feature>
<dbReference type="GO" id="GO:0048608">
    <property type="term" value="P:reproductive structure development"/>
    <property type="evidence" value="ECO:0007669"/>
    <property type="project" value="UniProtKB-ARBA"/>
</dbReference>
<evidence type="ECO:0000256" key="8">
    <source>
        <dbReference type="SAM" id="Phobius"/>
    </source>
</evidence>
<reference evidence="9 10" key="1">
    <citation type="submission" date="2021-07" db="EMBL/GenBank/DDBJ databases">
        <title>The Aristolochia fimbriata genome: insights into angiosperm evolution, floral development and chemical biosynthesis.</title>
        <authorList>
            <person name="Jiao Y."/>
        </authorList>
    </citation>
    <scope>NUCLEOTIDE SEQUENCE [LARGE SCALE GENOMIC DNA]</scope>
    <source>
        <strain evidence="9">IBCAS-2021</strain>
        <tissue evidence="9">Leaf</tissue>
    </source>
</reference>
<protein>
    <recommendedName>
        <fullName evidence="11">Oleosin</fullName>
    </recommendedName>
</protein>
<dbReference type="Proteomes" id="UP000825729">
    <property type="component" value="Unassembled WGS sequence"/>
</dbReference>
<dbReference type="Pfam" id="PF01277">
    <property type="entry name" value="Oleosin"/>
    <property type="match status" value="1"/>
</dbReference>
<dbReference type="GO" id="GO:0012511">
    <property type="term" value="C:monolayer-surrounded lipid storage body"/>
    <property type="evidence" value="ECO:0007669"/>
    <property type="project" value="InterPro"/>
</dbReference>
<comment type="subcellular location">
    <subcellularLocation>
        <location evidence="2">Lipid droplet</location>
    </subcellularLocation>
    <subcellularLocation>
        <location evidence="1">Membrane</location>
        <topology evidence="1">Multi-pass membrane protein</topology>
    </subcellularLocation>
</comment>
<feature type="transmembrane region" description="Helical" evidence="8">
    <location>
        <begin position="73"/>
        <end position="91"/>
    </location>
</feature>
<evidence type="ECO:0000256" key="7">
    <source>
        <dbReference type="ARBA" id="ARBA00023136"/>
    </source>
</evidence>
<evidence type="ECO:0008006" key="11">
    <source>
        <dbReference type="Google" id="ProtNLM"/>
    </source>
</evidence>
<keyword evidence="10" id="KW-1185">Reference proteome</keyword>